<name>A0A2J6R1B6_HYAVF</name>
<dbReference type="EC" id="3.1.1.-" evidence="4"/>
<dbReference type="Pfam" id="PF00135">
    <property type="entry name" value="COesterase"/>
    <property type="match status" value="1"/>
</dbReference>
<dbReference type="PANTHER" id="PTHR43142">
    <property type="entry name" value="CARBOXYLIC ESTER HYDROLASE"/>
    <property type="match status" value="1"/>
</dbReference>
<protein>
    <recommendedName>
        <fullName evidence="4">Carboxylic ester hydrolase</fullName>
        <ecNumber evidence="4">3.1.1.-</ecNumber>
    </recommendedName>
</protein>
<dbReference type="AlphaFoldDB" id="A0A2J6R1B6"/>
<evidence type="ECO:0000256" key="4">
    <source>
        <dbReference type="RuleBase" id="RU361235"/>
    </source>
</evidence>
<comment type="similarity">
    <text evidence="2">Belongs to the 'GDXG' lipolytic enzyme family.</text>
</comment>
<dbReference type="Proteomes" id="UP000235786">
    <property type="component" value="Unassembled WGS sequence"/>
</dbReference>
<evidence type="ECO:0000256" key="3">
    <source>
        <dbReference type="ARBA" id="ARBA00022801"/>
    </source>
</evidence>
<dbReference type="InterPro" id="IPR019826">
    <property type="entry name" value="Carboxylesterase_B_AS"/>
</dbReference>
<keyword evidence="3 4" id="KW-0378">Hydrolase</keyword>
<dbReference type="GO" id="GO:0016787">
    <property type="term" value="F:hydrolase activity"/>
    <property type="evidence" value="ECO:0007669"/>
    <property type="project" value="UniProtKB-KW"/>
</dbReference>
<keyword evidence="7" id="KW-1185">Reference proteome</keyword>
<evidence type="ECO:0000256" key="2">
    <source>
        <dbReference type="ARBA" id="ARBA00010515"/>
    </source>
</evidence>
<organism evidence="6 7">
    <name type="scientific">Hyaloscypha variabilis (strain UAMH 11265 / GT02V1 / F)</name>
    <name type="common">Meliniomyces variabilis</name>
    <dbReference type="NCBI Taxonomy" id="1149755"/>
    <lineage>
        <taxon>Eukaryota</taxon>
        <taxon>Fungi</taxon>
        <taxon>Dikarya</taxon>
        <taxon>Ascomycota</taxon>
        <taxon>Pezizomycotina</taxon>
        <taxon>Leotiomycetes</taxon>
        <taxon>Helotiales</taxon>
        <taxon>Hyaloscyphaceae</taxon>
        <taxon>Hyaloscypha</taxon>
        <taxon>Hyaloscypha variabilis</taxon>
    </lineage>
</organism>
<dbReference type="STRING" id="1149755.A0A2J6R1B6"/>
<evidence type="ECO:0000259" key="5">
    <source>
        <dbReference type="Pfam" id="PF00135"/>
    </source>
</evidence>
<reference evidence="6 7" key="1">
    <citation type="submission" date="2016-04" db="EMBL/GenBank/DDBJ databases">
        <title>A degradative enzymes factory behind the ericoid mycorrhizal symbiosis.</title>
        <authorList>
            <consortium name="DOE Joint Genome Institute"/>
            <person name="Martino E."/>
            <person name="Morin E."/>
            <person name="Grelet G."/>
            <person name="Kuo A."/>
            <person name="Kohler A."/>
            <person name="Daghino S."/>
            <person name="Barry K."/>
            <person name="Choi C."/>
            <person name="Cichocki N."/>
            <person name="Clum A."/>
            <person name="Copeland A."/>
            <person name="Hainaut M."/>
            <person name="Haridas S."/>
            <person name="Labutti K."/>
            <person name="Lindquist E."/>
            <person name="Lipzen A."/>
            <person name="Khouja H.-R."/>
            <person name="Murat C."/>
            <person name="Ohm R."/>
            <person name="Olson A."/>
            <person name="Spatafora J."/>
            <person name="Veneault-Fourrey C."/>
            <person name="Henrissat B."/>
            <person name="Grigoriev I."/>
            <person name="Martin F."/>
            <person name="Perotto S."/>
        </authorList>
    </citation>
    <scope>NUCLEOTIDE SEQUENCE [LARGE SCALE GENOMIC DNA]</scope>
    <source>
        <strain evidence="6 7">F</strain>
    </source>
</reference>
<dbReference type="PROSITE" id="PS01173">
    <property type="entry name" value="LIPASE_GDXG_HIS"/>
    <property type="match status" value="1"/>
</dbReference>
<dbReference type="PROSITE" id="PS00122">
    <property type="entry name" value="CARBOXYLESTERASE_B_1"/>
    <property type="match status" value="1"/>
</dbReference>
<dbReference type="Gene3D" id="3.40.50.1820">
    <property type="entry name" value="alpha/beta hydrolase"/>
    <property type="match status" value="1"/>
</dbReference>
<dbReference type="OrthoDB" id="3200163at2759"/>
<evidence type="ECO:0000256" key="1">
    <source>
        <dbReference type="ARBA" id="ARBA00005964"/>
    </source>
</evidence>
<gene>
    <name evidence="6" type="ORF">L207DRAFT_440503</name>
</gene>
<dbReference type="PANTHER" id="PTHR43142:SF6">
    <property type="entry name" value="PUTATIVE (AFU_ORTHOLOGUE AFUA_7G01710)-RELATED"/>
    <property type="match status" value="1"/>
</dbReference>
<sequence length="314" mass="34685">MANGYFDNHLEDFTLSIGKIQLKGFISKQGIANFLNIPYAKAPVRFRTATPISISNHHADLDASRYGPRCPQEATERESLMAHLYEKVSSSQAPDEVNCLHLNIYTPPAATSLTTASRLPVFVWIHGGAFNVGDNTTQFDGNHLIKRSLEIGRPIIIVSINYRLNVFGFLSSQELIEETKSLGEDFIPNQGLNDQRIALQWIQSSIHHFGGDASRVTIAGESAGAVSVLYHLKGGLPLFQQALLQSPPAPRLWTPEEAQSRFDKLVESAGISYDASGADKLAALRSLTTEQLVDIFDKSFSFPVEDPHWFPGYD</sequence>
<feature type="domain" description="Carboxylesterase type B" evidence="5">
    <location>
        <begin position="25"/>
        <end position="301"/>
    </location>
</feature>
<dbReference type="SUPFAM" id="SSF53474">
    <property type="entry name" value="alpha/beta-Hydrolases"/>
    <property type="match status" value="1"/>
</dbReference>
<dbReference type="InterPro" id="IPR002168">
    <property type="entry name" value="Lipase_GDXG_HIS_AS"/>
</dbReference>
<dbReference type="InterPro" id="IPR002018">
    <property type="entry name" value="CarbesteraseB"/>
</dbReference>
<dbReference type="EMBL" id="KZ613959">
    <property type="protein sequence ID" value="PMD32301.1"/>
    <property type="molecule type" value="Genomic_DNA"/>
</dbReference>
<evidence type="ECO:0000313" key="6">
    <source>
        <dbReference type="EMBL" id="PMD32301.1"/>
    </source>
</evidence>
<comment type="similarity">
    <text evidence="1 4">Belongs to the type-B carboxylesterase/lipase family.</text>
</comment>
<dbReference type="InterPro" id="IPR029058">
    <property type="entry name" value="AB_hydrolase_fold"/>
</dbReference>
<proteinExistence type="inferred from homology"/>
<evidence type="ECO:0000313" key="7">
    <source>
        <dbReference type="Proteomes" id="UP000235786"/>
    </source>
</evidence>
<accession>A0A2J6R1B6</accession>